<feature type="transmembrane region" description="Helical" evidence="6">
    <location>
        <begin position="68"/>
        <end position="93"/>
    </location>
</feature>
<dbReference type="Pfam" id="PF13641">
    <property type="entry name" value="Glyco_tranf_2_3"/>
    <property type="match status" value="1"/>
</dbReference>
<evidence type="ECO:0000313" key="8">
    <source>
        <dbReference type="Proteomes" id="UP001163328"/>
    </source>
</evidence>
<sequence length="458" mass="51979">MKNSENNLASKAAPAVSNKQVKQQILELVVLTLTLTVLAGAIYFSINYHAEIEKLHLSFLNTPWGKTLVVVTAVLFVLRLSFLLFNLALYFFYKETKMVGDEKLPSCTVIVPAYNEGELVYHTLESIVNSDYPAEKLEIITVDDGSKDDTWFWMNKAKLAFGDRIMLHQQPKNMGKRHALYYGFKKAKGDVVITIDSDSIIEKHTLRSLNSPFAVNPQCGAVAGNVKVLNLKSAMIPKMLNVSFAFSFEFIRSAQSALGSVFCTPGALAAYRKSVVLIVLENWMNQTFLGKPSDIGEDRALTNMILKQGYEVLFQKNAKVYTNTPERYKNLYKMYIRWERSNIRETIMMSKFAFTDFRKGNKLGIRIILINQWIQLIFAFPLLLVMLTLFIMFPVTSIITTLVGIVLFSSIQMLFFAQKHSVSGSLWAYPYSIFYAFSLFWITPYSIATAGKSGWLTR</sequence>
<dbReference type="RefSeq" id="WP_264433549.1">
    <property type="nucleotide sequence ID" value="NZ_CP081495.1"/>
</dbReference>
<feature type="transmembrane region" description="Helical" evidence="6">
    <location>
        <begin position="428"/>
        <end position="448"/>
    </location>
</feature>
<comment type="subcellular location">
    <subcellularLocation>
        <location evidence="1">Cell membrane</location>
    </subcellularLocation>
</comment>
<dbReference type="InterPro" id="IPR029044">
    <property type="entry name" value="Nucleotide-diphossugar_trans"/>
</dbReference>
<dbReference type="Gene3D" id="3.90.550.10">
    <property type="entry name" value="Spore Coat Polysaccharide Biosynthesis Protein SpsA, Chain A"/>
    <property type="match status" value="1"/>
</dbReference>
<evidence type="ECO:0000256" key="1">
    <source>
        <dbReference type="ARBA" id="ARBA00004236"/>
    </source>
</evidence>
<keyword evidence="3" id="KW-0328">Glycosyltransferase</keyword>
<keyword evidence="8" id="KW-1185">Reference proteome</keyword>
<feature type="transmembrane region" description="Helical" evidence="6">
    <location>
        <begin position="398"/>
        <end position="416"/>
    </location>
</feature>
<evidence type="ECO:0000256" key="4">
    <source>
        <dbReference type="ARBA" id="ARBA00022679"/>
    </source>
</evidence>
<feature type="transmembrane region" description="Helical" evidence="6">
    <location>
        <begin position="28"/>
        <end position="48"/>
    </location>
</feature>
<keyword evidence="5 6" id="KW-0472">Membrane</keyword>
<gene>
    <name evidence="7" type="ORF">K5I29_11845</name>
</gene>
<proteinExistence type="predicted"/>
<name>A0ABY6LXT1_9FLAO</name>
<keyword evidence="6" id="KW-0812">Transmembrane</keyword>
<dbReference type="SUPFAM" id="SSF53448">
    <property type="entry name" value="Nucleotide-diphospho-sugar transferases"/>
    <property type="match status" value="1"/>
</dbReference>
<evidence type="ECO:0000256" key="6">
    <source>
        <dbReference type="SAM" id="Phobius"/>
    </source>
</evidence>
<evidence type="ECO:0000256" key="5">
    <source>
        <dbReference type="ARBA" id="ARBA00023136"/>
    </source>
</evidence>
<accession>A0ABY6LXT1</accession>
<keyword evidence="4" id="KW-0808">Transferase</keyword>
<keyword evidence="2" id="KW-1003">Cell membrane</keyword>
<evidence type="ECO:0000256" key="2">
    <source>
        <dbReference type="ARBA" id="ARBA00022475"/>
    </source>
</evidence>
<dbReference type="EMBL" id="CP081495">
    <property type="protein sequence ID" value="UYW01143.1"/>
    <property type="molecule type" value="Genomic_DNA"/>
</dbReference>
<evidence type="ECO:0000313" key="7">
    <source>
        <dbReference type="EMBL" id="UYW01143.1"/>
    </source>
</evidence>
<evidence type="ECO:0000256" key="3">
    <source>
        <dbReference type="ARBA" id="ARBA00022676"/>
    </source>
</evidence>
<dbReference type="PANTHER" id="PTHR22913">
    <property type="entry name" value="HYALURONAN SYNTHASE"/>
    <property type="match status" value="1"/>
</dbReference>
<protein>
    <submittedName>
        <fullName evidence="7">Glycosyltransferase family 2 protein</fullName>
    </submittedName>
</protein>
<dbReference type="Proteomes" id="UP001163328">
    <property type="component" value="Chromosome"/>
</dbReference>
<dbReference type="CDD" id="cd06423">
    <property type="entry name" value="CESA_like"/>
    <property type="match status" value="1"/>
</dbReference>
<keyword evidence="6" id="KW-1133">Transmembrane helix</keyword>
<organism evidence="7 8">
    <name type="scientific">Flavobacterium agricola</name>
    <dbReference type="NCBI Taxonomy" id="2870839"/>
    <lineage>
        <taxon>Bacteria</taxon>
        <taxon>Pseudomonadati</taxon>
        <taxon>Bacteroidota</taxon>
        <taxon>Flavobacteriia</taxon>
        <taxon>Flavobacteriales</taxon>
        <taxon>Flavobacteriaceae</taxon>
        <taxon>Flavobacterium</taxon>
    </lineage>
</organism>
<reference evidence="7" key="1">
    <citation type="submission" date="2021-08" db="EMBL/GenBank/DDBJ databases">
        <title>Flavobacterium sp. strain CC-SYL302.</title>
        <authorList>
            <person name="Lin S.-Y."/>
            <person name="Lee T.-H."/>
            <person name="Young C.-C."/>
        </authorList>
    </citation>
    <scope>NUCLEOTIDE SEQUENCE</scope>
    <source>
        <strain evidence="7">CC-SYL302</strain>
    </source>
</reference>
<dbReference type="PANTHER" id="PTHR22913:SF12">
    <property type="entry name" value="MANNURONAN SYNTHASE"/>
    <property type="match status" value="1"/>
</dbReference>
<feature type="transmembrane region" description="Helical" evidence="6">
    <location>
        <begin position="368"/>
        <end position="392"/>
    </location>
</feature>